<feature type="compositionally biased region" description="Polar residues" evidence="1">
    <location>
        <begin position="75"/>
        <end position="88"/>
    </location>
</feature>
<evidence type="ECO:0000313" key="2">
    <source>
        <dbReference type="EMBL" id="VUZ45505.1"/>
    </source>
</evidence>
<accession>A0A564YDZ4</accession>
<evidence type="ECO:0000256" key="1">
    <source>
        <dbReference type="SAM" id="MobiDB-lite"/>
    </source>
</evidence>
<proteinExistence type="predicted"/>
<reference evidence="2 3" key="1">
    <citation type="submission" date="2019-07" db="EMBL/GenBank/DDBJ databases">
        <authorList>
            <person name="Jastrzebski P J."/>
            <person name="Paukszto L."/>
            <person name="Jastrzebski P J."/>
        </authorList>
    </citation>
    <scope>NUCLEOTIDE SEQUENCE [LARGE SCALE GENOMIC DNA]</scope>
    <source>
        <strain evidence="2 3">WMS-il1</strain>
    </source>
</reference>
<organism evidence="2 3">
    <name type="scientific">Hymenolepis diminuta</name>
    <name type="common">Rat tapeworm</name>
    <dbReference type="NCBI Taxonomy" id="6216"/>
    <lineage>
        <taxon>Eukaryota</taxon>
        <taxon>Metazoa</taxon>
        <taxon>Spiralia</taxon>
        <taxon>Lophotrochozoa</taxon>
        <taxon>Platyhelminthes</taxon>
        <taxon>Cestoda</taxon>
        <taxon>Eucestoda</taxon>
        <taxon>Cyclophyllidea</taxon>
        <taxon>Hymenolepididae</taxon>
        <taxon>Hymenolepis</taxon>
    </lineage>
</organism>
<dbReference type="AlphaFoldDB" id="A0A564YDZ4"/>
<dbReference type="GO" id="GO:0003676">
    <property type="term" value="F:nucleic acid binding"/>
    <property type="evidence" value="ECO:0007669"/>
    <property type="project" value="InterPro"/>
</dbReference>
<dbReference type="EMBL" id="CABIJS010000177">
    <property type="protein sequence ID" value="VUZ45505.1"/>
    <property type="molecule type" value="Genomic_DNA"/>
</dbReference>
<evidence type="ECO:0008006" key="4">
    <source>
        <dbReference type="Google" id="ProtNLM"/>
    </source>
</evidence>
<protein>
    <recommendedName>
        <fullName evidence="4">RRM domain-containing protein</fullName>
    </recommendedName>
</protein>
<dbReference type="InterPro" id="IPR035979">
    <property type="entry name" value="RBD_domain_sf"/>
</dbReference>
<name>A0A564YDZ4_HYMDI</name>
<dbReference type="Proteomes" id="UP000321570">
    <property type="component" value="Unassembled WGS sequence"/>
</dbReference>
<gene>
    <name evidence="2" type="ORF">WMSIL1_LOCUS5483</name>
</gene>
<dbReference type="SUPFAM" id="SSF54928">
    <property type="entry name" value="RNA-binding domain, RBD"/>
    <property type="match status" value="2"/>
</dbReference>
<evidence type="ECO:0000313" key="3">
    <source>
        <dbReference type="Proteomes" id="UP000321570"/>
    </source>
</evidence>
<feature type="compositionally biased region" description="Low complexity" evidence="1">
    <location>
        <begin position="100"/>
        <end position="119"/>
    </location>
</feature>
<feature type="region of interest" description="Disordered" evidence="1">
    <location>
        <begin position="47"/>
        <end position="119"/>
    </location>
</feature>
<sequence length="305" mass="34649">MNFPQGPRQPSMSQIRSFYATAPQYYQSTEQQYHYLTQGQPIIVQQYHPPPLLAGGPLTTLDSHHQSAPKRRAADSQQTLSTNSSMRSSGAVPQATQRDSSNLPPSGSGPGSASEGTSSSAIDHDRCCIFTIQHKDLNSLHFSSFFNHFKEYGWVELAVCLEKGADGFVQFHYPEHARKALKHPRHEFGGTSLKLYPSDPKFFKGTSRELLDRNPFDQSASCSFASRKQVWFEEVVGDKGPSVKDLKRYFYSFGYVRDVHRRKQPQRGYVLFGSESSCRVVLSSEFHQLENRRFRVYKISEILPR</sequence>
<keyword evidence="3" id="KW-1185">Reference proteome</keyword>